<proteinExistence type="predicted"/>
<name>A0A174Q1T4_9BACE</name>
<sequence>MSKKDLLNQCREALGDATLTNLDLLNLIGEMRKELEHDRICGH</sequence>
<dbReference type="Proteomes" id="UP000095657">
    <property type="component" value="Unassembled WGS sequence"/>
</dbReference>
<accession>A0A174Q1T4</accession>
<dbReference type="STRING" id="47678.ERS852494_02750"/>
<dbReference type="EMBL" id="CZAI01000006">
    <property type="protein sequence ID" value="CUP65377.1"/>
    <property type="molecule type" value="Genomic_DNA"/>
</dbReference>
<gene>
    <name evidence="1" type="ORF">ERS852494_02750</name>
</gene>
<organism evidence="1 2">
    <name type="scientific">Bacteroides caccae</name>
    <dbReference type="NCBI Taxonomy" id="47678"/>
    <lineage>
        <taxon>Bacteria</taxon>
        <taxon>Pseudomonadati</taxon>
        <taxon>Bacteroidota</taxon>
        <taxon>Bacteroidia</taxon>
        <taxon>Bacteroidales</taxon>
        <taxon>Bacteroidaceae</taxon>
        <taxon>Bacteroides</taxon>
    </lineage>
</organism>
<dbReference type="AlphaFoldDB" id="A0A174Q1T4"/>
<evidence type="ECO:0000313" key="1">
    <source>
        <dbReference type="EMBL" id="CUP65377.1"/>
    </source>
</evidence>
<dbReference type="GeneID" id="75431324"/>
<reference evidence="1 2" key="1">
    <citation type="submission" date="2015-09" db="EMBL/GenBank/DDBJ databases">
        <authorList>
            <consortium name="Pathogen Informatics"/>
        </authorList>
    </citation>
    <scope>NUCLEOTIDE SEQUENCE [LARGE SCALE GENOMIC DNA]</scope>
    <source>
        <strain evidence="1 2">2789STDY5834880</strain>
    </source>
</reference>
<evidence type="ECO:0000313" key="2">
    <source>
        <dbReference type="Proteomes" id="UP000095657"/>
    </source>
</evidence>
<protein>
    <submittedName>
        <fullName evidence="1">Uncharacterized protein</fullName>
    </submittedName>
</protein>
<dbReference type="RefSeq" id="WP_005682328.1">
    <property type="nucleotide sequence ID" value="NZ_CABMOQ010000018.1"/>
</dbReference>